<evidence type="ECO:0008006" key="3">
    <source>
        <dbReference type="Google" id="ProtNLM"/>
    </source>
</evidence>
<dbReference type="AlphaFoldDB" id="D2TI13"/>
<dbReference type="HOGENOM" id="CLU_1530303_0_0_6"/>
<sequence>MNGISGSVFIWYPKNENVGHCSLQIGNGNSPEHYVSWWPDGTAKFFGRNNVLNSSFIHNNEIMKAPYILIPKEYDLQLENGQPHVTYHLHSDCFDLVKMQDAWMQIKTKSNPHYRMIGKNCADIVGRVLTEGASGSCRRYVSQNARPGFLTTPRDIAVMLNQLTKEGDVEKIVSPSCPKRRHSFMYVCLKMR</sequence>
<evidence type="ECO:0000313" key="1">
    <source>
        <dbReference type="EMBL" id="CBG90790.1"/>
    </source>
</evidence>
<dbReference type="KEGG" id="cro:ROD_40891"/>
<reference evidence="1 2" key="1">
    <citation type="journal article" date="2010" name="J. Bacteriol.">
        <title>The Citrobacter rodentium genome sequence reveals convergent evolution with human pathogenic Escherichia coli.</title>
        <authorList>
            <person name="Petty N.K."/>
            <person name="Bulgin R."/>
            <person name="Crepin V.F."/>
            <person name="Cerdeno-Tarraga A.M."/>
            <person name="Schroeder G.N."/>
            <person name="Quail M.A."/>
            <person name="Lennard N."/>
            <person name="Corton C."/>
            <person name="Barron A."/>
            <person name="Clark L."/>
            <person name="Toribio A.L."/>
            <person name="Parkhill J."/>
            <person name="Dougan G."/>
            <person name="Frankel G."/>
            <person name="Thomson N.R."/>
        </authorList>
    </citation>
    <scope>NUCLEOTIDE SEQUENCE [LARGE SCALE GENOMIC DNA]</scope>
    <source>
        <strain evidence="1 2">ICC168</strain>
    </source>
</reference>
<name>D2TI13_CITRI</name>
<gene>
    <name evidence="1" type="ordered locus">ROD_40891</name>
</gene>
<keyword evidence="2" id="KW-1185">Reference proteome</keyword>
<proteinExistence type="predicted"/>
<evidence type="ECO:0000313" key="2">
    <source>
        <dbReference type="Proteomes" id="UP000001889"/>
    </source>
</evidence>
<protein>
    <recommendedName>
        <fullName evidence="3">DUF4105 domain-containing protein</fullName>
    </recommendedName>
</protein>
<dbReference type="Proteomes" id="UP000001889">
    <property type="component" value="Chromosome"/>
</dbReference>
<accession>D2TI13</accession>
<dbReference type="EMBL" id="FN543502">
    <property type="protein sequence ID" value="CBG90790.1"/>
    <property type="molecule type" value="Genomic_DNA"/>
</dbReference>
<organism evidence="1 2">
    <name type="scientific">Citrobacter rodentium (strain ICC168)</name>
    <name type="common">Citrobacter freundii biotype 4280</name>
    <dbReference type="NCBI Taxonomy" id="637910"/>
    <lineage>
        <taxon>Bacteria</taxon>
        <taxon>Pseudomonadati</taxon>
        <taxon>Pseudomonadota</taxon>
        <taxon>Gammaproteobacteria</taxon>
        <taxon>Enterobacterales</taxon>
        <taxon>Enterobacteriaceae</taxon>
        <taxon>Citrobacter</taxon>
    </lineage>
</organism>
<dbReference type="eggNOG" id="ENOG5033B6Y">
    <property type="taxonomic scope" value="Bacteria"/>
</dbReference>
<dbReference type="RefSeq" id="WP_012908044.1">
    <property type="nucleotide sequence ID" value="NC_013716.1"/>
</dbReference>